<dbReference type="EMBL" id="QJJM01000044">
    <property type="protein sequence ID" value="PXW66199.1"/>
    <property type="molecule type" value="Genomic_DNA"/>
</dbReference>
<dbReference type="AlphaFoldDB" id="A0A2V3UKR0"/>
<dbReference type="Pfam" id="PF25164">
    <property type="entry name" value="CoiA_N"/>
    <property type="match status" value="1"/>
</dbReference>
<dbReference type="Proteomes" id="UP000248014">
    <property type="component" value="Unassembled WGS sequence"/>
</dbReference>
<proteinExistence type="predicted"/>
<accession>A0A2V3UKR0</accession>
<evidence type="ECO:0000313" key="4">
    <source>
        <dbReference type="Proteomes" id="UP000248014"/>
    </source>
</evidence>
<evidence type="ECO:0000313" key="3">
    <source>
        <dbReference type="EMBL" id="PXW66199.1"/>
    </source>
</evidence>
<dbReference type="RefSeq" id="WP_110300476.1">
    <property type="nucleotide sequence ID" value="NZ_QJJM01000044.1"/>
</dbReference>
<feature type="domain" description="Competence protein CoiA-like N-terminal" evidence="2">
    <location>
        <begin position="46"/>
        <end position="78"/>
    </location>
</feature>
<evidence type="ECO:0000259" key="2">
    <source>
        <dbReference type="Pfam" id="PF25164"/>
    </source>
</evidence>
<dbReference type="OrthoDB" id="9134102at2"/>
<keyword evidence="1" id="KW-0175">Coiled coil</keyword>
<sequence>MQDGNPFGFKDHRPFTGFSDELVYGLAQDGRTVHVSDVPSGLRCDCRCPACDRPLVAKKGSKQLHHFAHYSKTVSCSYAAETNAHFWAKEVLERERRLTIPPIIAEHDGQTEIVSPAKVYTFAHAKLEKRLGSIVPDVVLVTASGTQLIVEVHVTHACDDAKIAKLQNDGLSAVEIDLRRFRTSADQVAVENALLTTAPRSWLSNAKQAKFNDRLRDRLAADAARKLKEAEERALRIAEAEARKVRREQEETKRETQKLLRAFRTYKGDVNQIPGAVVAFAETFDDLPLSQPRTVGFAVHPLVWQTELAREFLTLPNALDYQWSDKISVQLGLRAINRHLIPAFRGRITPAVRERLRQEWPHHRVPSEAVALFLDDLVNAGFLRSVKEGEYSVTDEYADCLSERERQRREFELRSEDLRSRVSAVLLRLPASERSEFDLDRWFGVPLMEQGGDPTTLCRLGGEGYRGLDRALKRVELLSEGGPITGELLGLPLEGEIARAQERERDKLLRAAAQRRSSLAEAAQRELSEEANAWLSGPSEDDYELSRIDQAGLDDLSYQRARGVLASAAAARQVAIQAEKEALLRRSELKEAAAKVYDPDRADLFVRAFNPRLGKSPIDHCVDYRTLQECLALLPPAKRSSRR</sequence>
<reference evidence="3 4" key="1">
    <citation type="submission" date="2018-05" db="EMBL/GenBank/DDBJ databases">
        <title>Genomic Encyclopedia of Type Strains, Phase IV (KMG-IV): sequencing the most valuable type-strain genomes for metagenomic binning, comparative biology and taxonomic classification.</title>
        <authorList>
            <person name="Goeker M."/>
        </authorList>
    </citation>
    <scope>NUCLEOTIDE SEQUENCE [LARGE SCALE GENOMIC DNA]</scope>
    <source>
        <strain evidence="3 4">DSM 3183</strain>
    </source>
</reference>
<name>A0A2V3UKR0_9SPHN</name>
<comment type="caution">
    <text evidence="3">The sequence shown here is derived from an EMBL/GenBank/DDBJ whole genome shotgun (WGS) entry which is preliminary data.</text>
</comment>
<evidence type="ECO:0000256" key="1">
    <source>
        <dbReference type="SAM" id="Coils"/>
    </source>
</evidence>
<organism evidence="3 4">
    <name type="scientific">Blastomonas natatoria</name>
    <dbReference type="NCBI Taxonomy" id="34015"/>
    <lineage>
        <taxon>Bacteria</taxon>
        <taxon>Pseudomonadati</taxon>
        <taxon>Pseudomonadota</taxon>
        <taxon>Alphaproteobacteria</taxon>
        <taxon>Sphingomonadales</taxon>
        <taxon>Sphingomonadaceae</taxon>
        <taxon>Blastomonas</taxon>
    </lineage>
</organism>
<protein>
    <submittedName>
        <fullName evidence="3">Competence protein CoiA-like protein</fullName>
    </submittedName>
</protein>
<gene>
    <name evidence="3" type="ORF">C7451_1442</name>
</gene>
<keyword evidence="4" id="KW-1185">Reference proteome</keyword>
<feature type="coiled-coil region" evidence="1">
    <location>
        <begin position="220"/>
        <end position="262"/>
    </location>
</feature>
<dbReference type="InterPro" id="IPR057253">
    <property type="entry name" value="CoiA-like_N"/>
</dbReference>